<feature type="domain" description="Type II secretion system protein GspF" evidence="7">
    <location>
        <begin position="117"/>
        <end position="241"/>
    </location>
</feature>
<feature type="transmembrane region" description="Helical" evidence="6">
    <location>
        <begin position="65"/>
        <end position="93"/>
    </location>
</feature>
<organism evidence="8 9">
    <name type="scientific">Desulforamulus putei DSM 12395</name>
    <dbReference type="NCBI Taxonomy" id="1121429"/>
    <lineage>
        <taxon>Bacteria</taxon>
        <taxon>Bacillati</taxon>
        <taxon>Bacillota</taxon>
        <taxon>Clostridia</taxon>
        <taxon>Eubacteriales</taxon>
        <taxon>Peptococcaceae</taxon>
        <taxon>Desulforamulus</taxon>
    </lineage>
</organism>
<keyword evidence="3 6" id="KW-0812">Transmembrane</keyword>
<evidence type="ECO:0000256" key="2">
    <source>
        <dbReference type="ARBA" id="ARBA00022475"/>
    </source>
</evidence>
<feature type="transmembrane region" description="Helical" evidence="6">
    <location>
        <begin position="256"/>
        <end position="275"/>
    </location>
</feature>
<dbReference type="PANTHER" id="PTHR35007:SF2">
    <property type="entry name" value="PILUS ASSEMBLE PROTEIN"/>
    <property type="match status" value="1"/>
</dbReference>
<accession>A0A1M4ZF88</accession>
<reference evidence="9" key="1">
    <citation type="submission" date="2016-11" db="EMBL/GenBank/DDBJ databases">
        <authorList>
            <person name="Varghese N."/>
            <person name="Submissions S."/>
        </authorList>
    </citation>
    <scope>NUCLEOTIDE SEQUENCE [LARGE SCALE GENOMIC DNA]</scope>
    <source>
        <strain evidence="9">DSM 12395</strain>
    </source>
</reference>
<proteinExistence type="predicted"/>
<evidence type="ECO:0000313" key="9">
    <source>
        <dbReference type="Proteomes" id="UP000184148"/>
    </source>
</evidence>
<gene>
    <name evidence="8" type="ORF">SAMN02745133_01982</name>
</gene>
<evidence type="ECO:0000256" key="6">
    <source>
        <dbReference type="SAM" id="Phobius"/>
    </source>
</evidence>
<keyword evidence="2" id="KW-1003">Cell membrane</keyword>
<dbReference type="Pfam" id="PF00482">
    <property type="entry name" value="T2SSF"/>
    <property type="match status" value="1"/>
</dbReference>
<feature type="transmembrane region" description="Helical" evidence="6">
    <location>
        <begin position="225"/>
        <end position="244"/>
    </location>
</feature>
<dbReference type="AlphaFoldDB" id="A0A1M4ZF88"/>
<evidence type="ECO:0000256" key="3">
    <source>
        <dbReference type="ARBA" id="ARBA00022692"/>
    </source>
</evidence>
<name>A0A1M4ZF88_9FIRM</name>
<keyword evidence="5 6" id="KW-0472">Membrane</keyword>
<dbReference type="InterPro" id="IPR018076">
    <property type="entry name" value="T2SS_GspF_dom"/>
</dbReference>
<dbReference type="GO" id="GO:0005886">
    <property type="term" value="C:plasma membrane"/>
    <property type="evidence" value="ECO:0007669"/>
    <property type="project" value="UniProtKB-SubCell"/>
</dbReference>
<evidence type="ECO:0000256" key="1">
    <source>
        <dbReference type="ARBA" id="ARBA00004651"/>
    </source>
</evidence>
<protein>
    <submittedName>
        <fullName evidence="8">Type II secretion system (T2SS), protein F</fullName>
    </submittedName>
</protein>
<dbReference type="PANTHER" id="PTHR35007">
    <property type="entry name" value="INTEGRAL MEMBRANE PROTEIN-RELATED"/>
    <property type="match status" value="1"/>
</dbReference>
<keyword evidence="4 6" id="KW-1133">Transmembrane helix</keyword>
<comment type="subcellular location">
    <subcellularLocation>
        <location evidence="1">Cell membrane</location>
        <topology evidence="1">Multi-pass membrane protein</topology>
    </subcellularLocation>
</comment>
<keyword evidence="9" id="KW-1185">Reference proteome</keyword>
<evidence type="ECO:0000313" key="8">
    <source>
        <dbReference type="EMBL" id="SHF16628.1"/>
    </source>
</evidence>
<dbReference type="Proteomes" id="UP000184148">
    <property type="component" value="Unassembled WGS sequence"/>
</dbReference>
<dbReference type="RefSeq" id="WP_073239233.1">
    <property type="nucleotide sequence ID" value="NZ_FQUY01000013.1"/>
</dbReference>
<sequence>MTDLLSLSFLAGLAVFGIIIALKYDTAEKPKKYILTPKKPKPGSVEYLLSVLNINRSEYYLGTGMLAAAGAGLGIVLKNPLASVMLALFAVIYRKKKLHEKFMQRKAMIDTQVDTALQMIASLHETTGDLIYSVEGAAQTTASPMRDELIKTVMEYRAGKSLLEALKGLADRTENRDLEVFVRAVTISEEYGTNTSEVIIDTSKVISDRIILREEIKNELRGQKLTTTIFLIFLPLTAAGVIGFYDEARHILTNTFMGKVVLDVVILLNFIAWYFSGAQRLVDEL</sequence>
<dbReference type="STRING" id="1121429.SAMN02745133_01982"/>
<dbReference type="EMBL" id="FQUY01000013">
    <property type="protein sequence ID" value="SHF16628.1"/>
    <property type="molecule type" value="Genomic_DNA"/>
</dbReference>
<evidence type="ECO:0000256" key="5">
    <source>
        <dbReference type="ARBA" id="ARBA00023136"/>
    </source>
</evidence>
<dbReference type="OrthoDB" id="9796142at2"/>
<evidence type="ECO:0000259" key="7">
    <source>
        <dbReference type="Pfam" id="PF00482"/>
    </source>
</evidence>
<evidence type="ECO:0000256" key="4">
    <source>
        <dbReference type="ARBA" id="ARBA00022989"/>
    </source>
</evidence>